<dbReference type="Proteomes" id="UP000319756">
    <property type="component" value="Chromosome"/>
</dbReference>
<dbReference type="InterPro" id="IPR036412">
    <property type="entry name" value="HAD-like_sf"/>
</dbReference>
<dbReference type="KEGG" id="sale:EPH95_13850"/>
<dbReference type="InterPro" id="IPR041492">
    <property type="entry name" value="HAD_2"/>
</dbReference>
<dbReference type="Gene3D" id="1.10.150.240">
    <property type="entry name" value="Putative phosphatase, domain 2"/>
    <property type="match status" value="1"/>
</dbReference>
<dbReference type="InterPro" id="IPR006439">
    <property type="entry name" value="HAD-SF_hydro_IA"/>
</dbReference>
<dbReference type="InterPro" id="IPR023214">
    <property type="entry name" value="HAD_sf"/>
</dbReference>
<dbReference type="SFLD" id="SFLDS00003">
    <property type="entry name" value="Haloacid_Dehalogenase"/>
    <property type="match status" value="1"/>
</dbReference>
<dbReference type="NCBIfam" id="TIGR01509">
    <property type="entry name" value="HAD-SF-IA-v3"/>
    <property type="match status" value="1"/>
</dbReference>
<evidence type="ECO:0000256" key="2">
    <source>
        <dbReference type="ARBA" id="ARBA00022842"/>
    </source>
</evidence>
<proteinExistence type="predicted"/>
<evidence type="ECO:0000256" key="1">
    <source>
        <dbReference type="ARBA" id="ARBA00022801"/>
    </source>
</evidence>
<dbReference type="RefSeq" id="WP_142090653.1">
    <property type="nucleotide sequence ID" value="NZ_CP035485.1"/>
</dbReference>
<dbReference type="SUPFAM" id="SSF56784">
    <property type="entry name" value="HAD-like"/>
    <property type="match status" value="1"/>
</dbReference>
<dbReference type="EMBL" id="CP035485">
    <property type="protein sequence ID" value="QDI92137.1"/>
    <property type="molecule type" value="Genomic_DNA"/>
</dbReference>
<dbReference type="GO" id="GO:0005829">
    <property type="term" value="C:cytosol"/>
    <property type="evidence" value="ECO:0007669"/>
    <property type="project" value="TreeGrafter"/>
</dbReference>
<keyword evidence="1 3" id="KW-0378">Hydrolase</keyword>
<sequence length="205" mass="23196">MYQTFIFDFDGTIIDSEMIGLTALQATLRDIGIEKDIDDLRMFMGIPGMRTLEILDVPEKEKIHQKWLAREKPMLKNVDIFPGIIETIAQLPENSIVTSKTALEMEHSFYLLGIDRHFKTVVSASDTERHKPNPDPLLLALKKLKRDRSEAIYIGDSKHDMACAHAAGVDFGLAKWGAKTREGFENADYIFEKPDDILVLMDAKG</sequence>
<keyword evidence="4" id="KW-1185">Reference proteome</keyword>
<dbReference type="InterPro" id="IPR023198">
    <property type="entry name" value="PGP-like_dom2"/>
</dbReference>
<dbReference type="OrthoDB" id="9792518at2"/>
<dbReference type="NCBIfam" id="TIGR01549">
    <property type="entry name" value="HAD-SF-IA-v1"/>
    <property type="match status" value="1"/>
</dbReference>
<reference evidence="4" key="1">
    <citation type="submission" date="2019-01" db="EMBL/GenBank/DDBJ databases">
        <title>Genomic analysis of Salicibibacter sp. NKC3-5.</title>
        <authorList>
            <person name="Oh Y.J."/>
        </authorList>
    </citation>
    <scope>NUCLEOTIDE SEQUENCE [LARGE SCALE GENOMIC DNA]</scope>
    <source>
        <strain evidence="4">NKC3-5</strain>
    </source>
</reference>
<keyword evidence="2" id="KW-0460">Magnesium</keyword>
<dbReference type="SFLD" id="SFLDG01135">
    <property type="entry name" value="C1.5.6:_HAD__Beta-PGM__Phospha"/>
    <property type="match status" value="1"/>
</dbReference>
<protein>
    <submittedName>
        <fullName evidence="3">HAD family hydrolase</fullName>
    </submittedName>
</protein>
<dbReference type="GO" id="GO:0008967">
    <property type="term" value="F:phosphoglycolate phosphatase activity"/>
    <property type="evidence" value="ECO:0007669"/>
    <property type="project" value="TreeGrafter"/>
</dbReference>
<dbReference type="PANTHER" id="PTHR43434:SF26">
    <property type="entry name" value="PYROPHOSPHATASE PPAX"/>
    <property type="match status" value="1"/>
</dbReference>
<dbReference type="AlphaFoldDB" id="A0A514LJV5"/>
<dbReference type="GO" id="GO:0006281">
    <property type="term" value="P:DNA repair"/>
    <property type="evidence" value="ECO:0007669"/>
    <property type="project" value="TreeGrafter"/>
</dbReference>
<name>A0A514LJV5_9BACI</name>
<dbReference type="Gene3D" id="3.40.50.1000">
    <property type="entry name" value="HAD superfamily/HAD-like"/>
    <property type="match status" value="1"/>
</dbReference>
<dbReference type="Pfam" id="PF13419">
    <property type="entry name" value="HAD_2"/>
    <property type="match status" value="1"/>
</dbReference>
<dbReference type="PANTHER" id="PTHR43434">
    <property type="entry name" value="PHOSPHOGLYCOLATE PHOSPHATASE"/>
    <property type="match status" value="1"/>
</dbReference>
<evidence type="ECO:0000313" key="4">
    <source>
        <dbReference type="Proteomes" id="UP000319756"/>
    </source>
</evidence>
<dbReference type="SFLD" id="SFLDG01129">
    <property type="entry name" value="C1.5:_HAD__Beta-PGM__Phosphata"/>
    <property type="match status" value="1"/>
</dbReference>
<gene>
    <name evidence="3" type="ORF">EPH95_13850</name>
</gene>
<evidence type="ECO:0000313" key="3">
    <source>
        <dbReference type="EMBL" id="QDI92137.1"/>
    </source>
</evidence>
<accession>A0A514LJV5</accession>
<organism evidence="3 4">
    <name type="scientific">Salicibibacter halophilus</name>
    <dbReference type="NCBI Taxonomy" id="2502791"/>
    <lineage>
        <taxon>Bacteria</taxon>
        <taxon>Bacillati</taxon>
        <taxon>Bacillota</taxon>
        <taxon>Bacilli</taxon>
        <taxon>Bacillales</taxon>
        <taxon>Bacillaceae</taxon>
        <taxon>Salicibibacter</taxon>
    </lineage>
</organism>
<dbReference type="InterPro" id="IPR050155">
    <property type="entry name" value="HAD-like_hydrolase_sf"/>
</dbReference>